<name>A0A917J354_9BACT</name>
<evidence type="ECO:0000256" key="5">
    <source>
        <dbReference type="SAM" id="SignalP"/>
    </source>
</evidence>
<evidence type="ECO:0000313" key="7">
    <source>
        <dbReference type="EMBL" id="GGH79532.1"/>
    </source>
</evidence>
<feature type="chain" id="PRO_5037778028" description="Cytochrome c domain-containing protein" evidence="5">
    <location>
        <begin position="29"/>
        <end position="139"/>
    </location>
</feature>
<accession>A0A917J354</accession>
<evidence type="ECO:0000256" key="1">
    <source>
        <dbReference type="ARBA" id="ARBA00022617"/>
    </source>
</evidence>
<dbReference type="RefSeq" id="WP_188957477.1">
    <property type="nucleotide sequence ID" value="NZ_BMIB01000005.1"/>
</dbReference>
<comment type="caution">
    <text evidence="7">The sequence shown here is derived from an EMBL/GenBank/DDBJ whole genome shotgun (WGS) entry which is preliminary data.</text>
</comment>
<evidence type="ECO:0000256" key="3">
    <source>
        <dbReference type="ARBA" id="ARBA00023004"/>
    </source>
</evidence>
<feature type="signal peptide" evidence="5">
    <location>
        <begin position="1"/>
        <end position="28"/>
    </location>
</feature>
<evidence type="ECO:0000259" key="6">
    <source>
        <dbReference type="PROSITE" id="PS51007"/>
    </source>
</evidence>
<gene>
    <name evidence="7" type="ORF">GCM10011379_49040</name>
</gene>
<dbReference type="SUPFAM" id="SSF46626">
    <property type="entry name" value="Cytochrome c"/>
    <property type="match status" value="1"/>
</dbReference>
<dbReference type="Proteomes" id="UP000627292">
    <property type="component" value="Unassembled WGS sequence"/>
</dbReference>
<keyword evidence="8" id="KW-1185">Reference proteome</keyword>
<keyword evidence="3 4" id="KW-0408">Iron</keyword>
<dbReference type="PROSITE" id="PS51257">
    <property type="entry name" value="PROKAR_LIPOPROTEIN"/>
    <property type="match status" value="1"/>
</dbReference>
<dbReference type="EMBL" id="BMIB01000005">
    <property type="protein sequence ID" value="GGH79532.1"/>
    <property type="molecule type" value="Genomic_DNA"/>
</dbReference>
<dbReference type="PROSITE" id="PS51007">
    <property type="entry name" value="CYTC"/>
    <property type="match status" value="1"/>
</dbReference>
<sequence length="139" mass="14138">MKKLIVWLPAAMLGCAMLMLSCSKSNEATVGQGGNTDTTGTGGNPGSGNGCDTANMQYAANVRPILQANCYSCHGNGAGSGGVTLDSYNGVKAQVNNGNLIGTITHASGYSPMPRGGAKLSDCDINKIRGWIARGALNN</sequence>
<evidence type="ECO:0000256" key="2">
    <source>
        <dbReference type="ARBA" id="ARBA00022723"/>
    </source>
</evidence>
<dbReference type="InterPro" id="IPR036909">
    <property type="entry name" value="Cyt_c-like_dom_sf"/>
</dbReference>
<proteinExistence type="predicted"/>
<dbReference type="AlphaFoldDB" id="A0A917J354"/>
<dbReference type="InterPro" id="IPR009056">
    <property type="entry name" value="Cyt_c-like_dom"/>
</dbReference>
<dbReference type="Gene3D" id="1.10.760.10">
    <property type="entry name" value="Cytochrome c-like domain"/>
    <property type="match status" value="1"/>
</dbReference>
<dbReference type="GO" id="GO:0009055">
    <property type="term" value="F:electron transfer activity"/>
    <property type="evidence" value="ECO:0007669"/>
    <property type="project" value="InterPro"/>
</dbReference>
<dbReference type="GO" id="GO:0046872">
    <property type="term" value="F:metal ion binding"/>
    <property type="evidence" value="ECO:0007669"/>
    <property type="project" value="UniProtKB-KW"/>
</dbReference>
<dbReference type="GO" id="GO:0020037">
    <property type="term" value="F:heme binding"/>
    <property type="evidence" value="ECO:0007669"/>
    <property type="project" value="InterPro"/>
</dbReference>
<evidence type="ECO:0000313" key="8">
    <source>
        <dbReference type="Proteomes" id="UP000627292"/>
    </source>
</evidence>
<organism evidence="7 8">
    <name type="scientific">Filimonas zeae</name>
    <dbReference type="NCBI Taxonomy" id="1737353"/>
    <lineage>
        <taxon>Bacteria</taxon>
        <taxon>Pseudomonadati</taxon>
        <taxon>Bacteroidota</taxon>
        <taxon>Chitinophagia</taxon>
        <taxon>Chitinophagales</taxon>
        <taxon>Chitinophagaceae</taxon>
        <taxon>Filimonas</taxon>
    </lineage>
</organism>
<feature type="domain" description="Cytochrome c" evidence="6">
    <location>
        <begin position="57"/>
        <end position="136"/>
    </location>
</feature>
<reference evidence="7" key="2">
    <citation type="submission" date="2020-09" db="EMBL/GenBank/DDBJ databases">
        <authorList>
            <person name="Sun Q."/>
            <person name="Zhou Y."/>
        </authorList>
    </citation>
    <scope>NUCLEOTIDE SEQUENCE</scope>
    <source>
        <strain evidence="7">CGMCC 1.15290</strain>
    </source>
</reference>
<keyword evidence="2 4" id="KW-0479">Metal-binding</keyword>
<protein>
    <recommendedName>
        <fullName evidence="6">Cytochrome c domain-containing protein</fullName>
    </recommendedName>
</protein>
<keyword evidence="1 4" id="KW-0349">Heme</keyword>
<reference evidence="7" key="1">
    <citation type="journal article" date="2014" name="Int. J. Syst. Evol. Microbiol.">
        <title>Complete genome sequence of Corynebacterium casei LMG S-19264T (=DSM 44701T), isolated from a smear-ripened cheese.</title>
        <authorList>
            <consortium name="US DOE Joint Genome Institute (JGI-PGF)"/>
            <person name="Walter F."/>
            <person name="Albersmeier A."/>
            <person name="Kalinowski J."/>
            <person name="Ruckert C."/>
        </authorList>
    </citation>
    <scope>NUCLEOTIDE SEQUENCE</scope>
    <source>
        <strain evidence="7">CGMCC 1.15290</strain>
    </source>
</reference>
<evidence type="ECO:0000256" key="4">
    <source>
        <dbReference type="PROSITE-ProRule" id="PRU00433"/>
    </source>
</evidence>
<keyword evidence="5" id="KW-0732">Signal</keyword>